<dbReference type="InParanoid" id="A0A068UZR4"/>
<evidence type="ECO:0000256" key="3">
    <source>
        <dbReference type="ARBA" id="ARBA00012485"/>
    </source>
</evidence>
<dbReference type="GO" id="GO:0006511">
    <property type="term" value="P:ubiquitin-dependent protein catabolic process"/>
    <property type="evidence" value="ECO:0007669"/>
    <property type="project" value="TreeGrafter"/>
</dbReference>
<dbReference type="GO" id="GO:0005737">
    <property type="term" value="C:cytoplasm"/>
    <property type="evidence" value="ECO:0007669"/>
    <property type="project" value="TreeGrafter"/>
</dbReference>
<dbReference type="UniPathway" id="UPA00143"/>
<dbReference type="InterPro" id="IPR025527">
    <property type="entry name" value="HUWE1/Rev1_UBM"/>
</dbReference>
<sequence length="3645" mass="399386">MKLKRRRAVEVPPRIKYFINNVTSTPLENIEEPLKSFVWEFEKGDFHHWVDLFNHFDTFFEKYIKPRKDLQLDDNFLESDPPFPREAIIQILRVIRVILENCTNKHFYSSYEHHLSSLLASTDADVVEACLQTLAAFLKKTIGKYIIRDTSLRSKLFAFAQGWGGKEEGLGLVACAVQNGSDAVAHQLGCTLHFEFYAVNESLNELGTAEQHPQGLQIIHLPNVDTRKESDLELLNKLVVEYRVPPSLRFSLLTRLRFARAFSSLAMRQQYTCIRLYAFVVLVQACTDADDLVSFFNAEPEFINELVTLLSYEAAIPEKIRILSILSLVAICQDRARQPTVLTAVTSGGHRGILSSLMQKAIDSIANSSSKWSVVFAEALLSLVTVLVSSSSGCSAMREAGFIPTLLPLLKDMDPQHLHLVSMAVHVLEAFMDYSNPAAALFRDLGGLDDTISRLKVEVSHIENGSKQLSSSIVDLDSSESSSSQAVTESSSDLDNMQPLYSEALVAYHRRLLMKALLRAISLGTYAPGATARISGSEESLLPHCLSIIFRRAKDFGGGLFSLAATVMSDLIHKDPTCFGALEAAGLPAAFMDAIMDGVLCSSEAISCIPQCLDALCLNNNGLQAVKDHNALRCFVKIFTSRTYLRALTGDTPGSLSSGLDELMRHASQLRGPGVDMLIEILNNIAKLGSGPESASSADSPGSTGHVPMETDVEDKCMAVADGRDLCKVESSEQAVETSLDASIVNIETFLPDCIGNAARLLETILQNSDACRIFVEKKGIEAVLQLFVLPSMPLSVSVGQSISVAFKNFSPQHSVSLARAVCSFLRDHLKATVELLVSVEGMPLAQLEVAQRSKFLRCLSSLEGILSLANSLLKGTTTIISELGSADSDVFKDLGRVYRDTLWQVSLCCDTKADEKRNVEAEPESAEGGVSNAAGRESDDDANIVSYRYTNPVTVRTSSHSPWGLEREFISVVRSSEGFNRRSRHGLARLRGARAGRHLESLQIDPESAANGTEPATQDLKKKSPEVLVLETLTKLASSIRTFFTALVKGYTSPNRRRTETGSLSSASKIIGSALSKVFQEAFGFSGYSYSSGHEISLSVKCRYLGKLVDDMVALTFDGRRRTCYTVMINNFYVHGTFKEVLRTFEATSALLWTLPYSLPASGLDHEKNAEEGKLSHSSWLLDTLQSYCRLLEYFINSSLLLSPTSASQAQLLVQPVAVGLSIGLFPVPKDPEVFVRMLQSQVLDAIVPIWNHPLFPNCNPVFITSIISLITHVYSGVGDVKQNRSGLLGNANQRLVAPPPDEATIATIVEMGFSRARAEEALRRVETNSVEMAMEWLFSHAEDPLLEDDELARALALSLGNSSEASKVDNTEKSVDVLAEEEQIKTPSVDDILAATMKLFHSSDSMAFQLTDLLVTLCNRNKGEDRDRVIPYLVKQLKQCPMEFSKDNSALCMVSHTLALILSEDENARQIAVQSGIVPLAIDILMNFKARTTSGNEILSPKCISALLLILDNLLQSRPRISRESTEEAAAGPIPDSSEEHVASPVLEDVAEKKSTPLLQDKESSTIFEKTFGKPAGFLTMEDCGNVLIIACDLINQHVPALVMQAVLQLCARLTKQHALALQFLENGGLAALFGLPRSCFFPGYDTLASAIIRHLIEDPQTLQTAMELEIRQTLSGNRHAGRVSVRTFLTSMAPVISRDPGVFMKAATAVCQLESSGGRTTIVLSKEKDREKEKEKQKASGVEAGIASNDSVRISDNKMHDGPAKCSKAHKKVPVNLTQVVDQLLEIVLTFPLKKSDEDFAAYENAMEVDESTTKIKGKSKVDETRNAETNSFSEKSAGLAKVTFVLKLLSDILLMYVHTAGVILRRGIELSQLRGSNQLDCSGQGGIIHHVLHRLLPLPIDKTAGPDEWKNKLSEKASYFLVVLSSRSGEGRRRVINELAKALSPFSNSESNSSSCSFLPDKKVLAFVDLVYAILSKNSSSSNLPGPGCSPDVAKSMIEEGMAQCLSGILQKLDLDHPDAPKIVNLILKSLESLTRAANASEQLAKSDCLNKKKAVGVSGRSDENINVTSASRTAESNGHGNSQQEATGAASSEQEPPESSQNGGDGGRDSMQSMEHEMRIEESANGNPPLELGLDYVREDMEEAGVMENRDQIGMAFHAENRVRWREALDGLDHLQVLGQPGTGGGLIDVAAEPFEGVNVDDLFGLRRTFGFERRRQINRNSFERSATDRTGLRHPLLSRPSPSSDLVSMWSATGNSSRDVEGFSTGNLDASHFYMFDAPVLPYDNAPSSLFGDRVGGSAPPPLADFSVGLESLRVPGRRVSGDGRWTDDGQPQAGGQAATVAQAIEELFISQMSNNAPNHLNERLSENTSAKQQADTLLVADSQVPLDGDSTVVTEQAGDPHQLSEPAANLISENTPEAQDIMETGEENGSAMEQLSVMQGSVAPSIPSAADSQSSNHALIITGSDMPDATLSHASSVNADVDMNAVFMEGDQSYQLLSTSDVNGEEPSYRQIEVVQEASQTDETNVNNDASNGNGIDPTFLEALPEDLRAEVLASQQAQSTQPPTYTPPAAEDIDPEFLAALPPDIQAEVLAQQRAQRVAQQAAGQPVEMDNASIIATFPADLREEVLLTSSEAVLSALPSPLLAEAQMLRDRAMSHYQARSLFGGSHRFNHRRNGLGFDRHAVMDRGVGVTIGRRASSSITESLKLKELEGEPLLDADSLKALIRLLRLAQPLGKGLLQRLLLNLCAHSSTRAILVRLLLDALKPVNEGSVGGLTTSNSLRLYGCQSNVVYGRSQLFDGLPPLVLRRILEILTYLANNHSAVASLLFFFDSSLVPEALNADTSETKKDKGKEKMLEGDNQSNSLGCSEKGDISLILFLKLLSQPLFLRSIAHLEQVMGLIQAVVHTAVSKLECQSHSEEAAAGIQNPPSGGNIGDVEKDSSLLPVESNHQDDESNPARKSTPHCEKNMNICHIFLQLPQSDLHNLCSILGHEGLSDKIYMLAGEVLKKLASVAAAHRKFFISELSGLAQELSSSAVNELITLRNTHMLGLSAGSMAGAAVLRVLQTLSTFTSVSNDSNRDTMTIEEQEEHANMWKLNVALEPLWQELSECISAMESELTQSCLSSVMPNVNIGEHIQGSSSVSPPLPPGTQRLLPFIEAFFVLCEKLQAHNSFIHQDYADATAREVKESAGSPVLFSSKYSLDSHRRIDGTSTFTRFSEKHRRLLNAFVRQNPGLLEKSLSMLLKAPRLIDFDNKRAYFRSRIRQQHEQHLSGPLRISVRRAYVLEDSYNQLRMRPTQDLKGRLNVHFQGEEGIDAGGLTREWYQLLSRVVFDKGALLFTTVGNNATFQPNPNSVYQTEHLSYFKFVGRVVAKALFDGQLLDVYFTRSFYKHILGVKVTYHDIEAVDPDYYKNLKWMLENDVSDVPDLTFCMDADEEKHILYEKTEVTDYELKPGGRNIRVTEETKHEYVDLVADHILTNAIRPQINSFMEGFNELVPKELISIFNDKELELLISGLPEIDLDDLKGNTEYTGYTAASCVVQWFWEVVKGFNKEDMARLLQFVTGTSKVPLEGFKALQGISGAQRFQIHKAYGAPERLPSAHTCFNQLDLPEYTSKEQLQERLLLAIHEASEGFGFG</sequence>
<dbReference type="InterPro" id="IPR015940">
    <property type="entry name" value="UBA"/>
</dbReference>
<dbReference type="Gene3D" id="3.30.2160.10">
    <property type="entry name" value="Hect, E3 ligase catalytic domain"/>
    <property type="match status" value="1"/>
</dbReference>
<evidence type="ECO:0000259" key="10">
    <source>
        <dbReference type="PROSITE" id="PS50237"/>
    </source>
</evidence>
<dbReference type="SMART" id="SM00119">
    <property type="entry name" value="HECTc"/>
    <property type="match status" value="1"/>
</dbReference>
<feature type="region of interest" description="Disordered" evidence="8">
    <location>
        <begin position="2064"/>
        <end position="2116"/>
    </location>
</feature>
<feature type="compositionally biased region" description="Basic and acidic residues" evidence="8">
    <location>
        <begin position="2851"/>
        <end position="2864"/>
    </location>
</feature>
<dbReference type="GO" id="GO:0061630">
    <property type="term" value="F:ubiquitin protein ligase activity"/>
    <property type="evidence" value="ECO:0007669"/>
    <property type="project" value="UniProtKB-EC"/>
</dbReference>
<dbReference type="OMA" id="ADEMKYG"/>
<evidence type="ECO:0000256" key="7">
    <source>
        <dbReference type="PROSITE-ProRule" id="PRU00104"/>
    </source>
</evidence>
<dbReference type="GO" id="GO:0000209">
    <property type="term" value="P:protein polyubiquitination"/>
    <property type="evidence" value="ECO:0007669"/>
    <property type="project" value="TreeGrafter"/>
</dbReference>
<dbReference type="InterPro" id="IPR016024">
    <property type="entry name" value="ARM-type_fold"/>
</dbReference>
<dbReference type="Gene3D" id="1.10.8.10">
    <property type="entry name" value="DNA helicase RuvA subunit, C-terminal domain"/>
    <property type="match status" value="1"/>
</dbReference>
<evidence type="ECO:0000256" key="1">
    <source>
        <dbReference type="ARBA" id="ARBA00000885"/>
    </source>
</evidence>
<comment type="pathway">
    <text evidence="2">Protein modification; protein ubiquitination.</text>
</comment>
<dbReference type="PROSITE" id="PS50237">
    <property type="entry name" value="HECT"/>
    <property type="match status" value="1"/>
</dbReference>
<dbReference type="Pfam" id="PF06025">
    <property type="entry name" value="DUF913"/>
    <property type="match status" value="1"/>
</dbReference>
<dbReference type="PANTHER" id="PTHR11254:SF67">
    <property type="entry name" value="E3 UBIQUITIN-PROTEIN LIGASE HUWE1"/>
    <property type="match status" value="1"/>
</dbReference>
<reference evidence="12" key="1">
    <citation type="journal article" date="2014" name="Science">
        <title>The coffee genome provides insight into the convergent evolution of caffeine biosynthesis.</title>
        <authorList>
            <person name="Denoeud F."/>
            <person name="Carretero-Paulet L."/>
            <person name="Dereeper A."/>
            <person name="Droc G."/>
            <person name="Guyot R."/>
            <person name="Pietrella M."/>
            <person name="Zheng C."/>
            <person name="Alberti A."/>
            <person name="Anthony F."/>
            <person name="Aprea G."/>
            <person name="Aury J.M."/>
            <person name="Bento P."/>
            <person name="Bernard M."/>
            <person name="Bocs S."/>
            <person name="Campa C."/>
            <person name="Cenci A."/>
            <person name="Combes M.C."/>
            <person name="Crouzillat D."/>
            <person name="Da Silva C."/>
            <person name="Daddiego L."/>
            <person name="De Bellis F."/>
            <person name="Dussert S."/>
            <person name="Garsmeur O."/>
            <person name="Gayraud T."/>
            <person name="Guignon V."/>
            <person name="Jahn K."/>
            <person name="Jamilloux V."/>
            <person name="Joet T."/>
            <person name="Labadie K."/>
            <person name="Lan T."/>
            <person name="Leclercq J."/>
            <person name="Lepelley M."/>
            <person name="Leroy T."/>
            <person name="Li L.T."/>
            <person name="Librado P."/>
            <person name="Lopez L."/>
            <person name="Munoz A."/>
            <person name="Noel B."/>
            <person name="Pallavicini A."/>
            <person name="Perrotta G."/>
            <person name="Poncet V."/>
            <person name="Pot D."/>
            <person name="Priyono X."/>
            <person name="Rigoreau M."/>
            <person name="Rouard M."/>
            <person name="Rozas J."/>
            <person name="Tranchant-Dubreuil C."/>
            <person name="VanBuren R."/>
            <person name="Zhang Q."/>
            <person name="Andrade A.C."/>
            <person name="Argout X."/>
            <person name="Bertrand B."/>
            <person name="de Kochko A."/>
            <person name="Graziosi G."/>
            <person name="Henry R.J."/>
            <person name="Jayarama X."/>
            <person name="Ming R."/>
            <person name="Nagai C."/>
            <person name="Rounsley S."/>
            <person name="Sankoff D."/>
            <person name="Giuliano G."/>
            <person name="Albert V.A."/>
            <person name="Wincker P."/>
            <person name="Lashermes P."/>
        </authorList>
    </citation>
    <scope>NUCLEOTIDE SEQUENCE [LARGE SCALE GENOMIC DNA]</scope>
    <source>
        <strain evidence="12">cv. DH200-94</strain>
    </source>
</reference>
<keyword evidence="5 7" id="KW-0833">Ubl conjugation pathway</keyword>
<dbReference type="FunFam" id="1.10.8.10:FF:000092">
    <property type="entry name" value="Putative E3 ubiquitin-protein ligase UPL1-like"/>
    <property type="match status" value="1"/>
</dbReference>
<dbReference type="Pfam" id="PF00632">
    <property type="entry name" value="HECT"/>
    <property type="match status" value="1"/>
</dbReference>
<accession>A0A068UZR4</accession>
<feature type="region of interest" description="Disordered" evidence="8">
    <location>
        <begin position="2234"/>
        <end position="2255"/>
    </location>
</feature>
<feature type="region of interest" description="Disordered" evidence="8">
    <location>
        <begin position="2850"/>
        <end position="2870"/>
    </location>
</feature>
<dbReference type="PANTHER" id="PTHR11254">
    <property type="entry name" value="HECT DOMAIN UBIQUITIN-PROTEIN LIGASE"/>
    <property type="match status" value="1"/>
</dbReference>
<dbReference type="SMART" id="SM00165">
    <property type="entry name" value="UBA"/>
    <property type="match status" value="1"/>
</dbReference>
<dbReference type="Pfam" id="PF14377">
    <property type="entry name" value="UBM"/>
    <property type="match status" value="3"/>
</dbReference>
<organism evidence="11 12">
    <name type="scientific">Coffea canephora</name>
    <name type="common">Robusta coffee</name>
    <dbReference type="NCBI Taxonomy" id="49390"/>
    <lineage>
        <taxon>Eukaryota</taxon>
        <taxon>Viridiplantae</taxon>
        <taxon>Streptophyta</taxon>
        <taxon>Embryophyta</taxon>
        <taxon>Tracheophyta</taxon>
        <taxon>Spermatophyta</taxon>
        <taxon>Magnoliopsida</taxon>
        <taxon>eudicotyledons</taxon>
        <taxon>Gunneridae</taxon>
        <taxon>Pentapetalae</taxon>
        <taxon>asterids</taxon>
        <taxon>lamiids</taxon>
        <taxon>Gentianales</taxon>
        <taxon>Rubiaceae</taxon>
        <taxon>Ixoroideae</taxon>
        <taxon>Gardenieae complex</taxon>
        <taxon>Bertiereae - Coffeeae clade</taxon>
        <taxon>Coffeeae</taxon>
        <taxon>Coffea</taxon>
    </lineage>
</organism>
<name>A0A068UZR4_COFCA</name>
<feature type="region of interest" description="Disordered" evidence="8">
    <location>
        <begin position="2560"/>
        <end position="2579"/>
    </location>
</feature>
<keyword evidence="4" id="KW-0808">Transferase</keyword>
<dbReference type="Gene3D" id="1.25.10.10">
    <property type="entry name" value="Leucine-rich Repeat Variant"/>
    <property type="match status" value="1"/>
</dbReference>
<dbReference type="CDD" id="cd00078">
    <property type="entry name" value="HECTc"/>
    <property type="match status" value="1"/>
</dbReference>
<dbReference type="EMBL" id="HG739160">
    <property type="protein sequence ID" value="CDP13709.1"/>
    <property type="molecule type" value="Genomic_DNA"/>
</dbReference>
<evidence type="ECO:0000256" key="5">
    <source>
        <dbReference type="ARBA" id="ARBA00022786"/>
    </source>
</evidence>
<dbReference type="FunFam" id="3.30.2410.10:FF:000010">
    <property type="entry name" value="E3 ubiquitin-protein ligase UPL1"/>
    <property type="match status" value="1"/>
</dbReference>
<feature type="compositionally biased region" description="Polar residues" evidence="8">
    <location>
        <begin position="2561"/>
        <end position="2571"/>
    </location>
</feature>
<feature type="compositionally biased region" description="Low complexity" evidence="8">
    <location>
        <begin position="2096"/>
        <end position="2106"/>
    </location>
</feature>
<dbReference type="InterPro" id="IPR050409">
    <property type="entry name" value="E3_ubiq-protein_ligase"/>
</dbReference>
<gene>
    <name evidence="11" type="ORF">GSCOC_T00038745001</name>
</gene>
<comment type="catalytic activity">
    <reaction evidence="1">
        <text>S-ubiquitinyl-[E2 ubiquitin-conjugating enzyme]-L-cysteine + [acceptor protein]-L-lysine = [E2 ubiquitin-conjugating enzyme]-L-cysteine + N(6)-ubiquitinyl-[acceptor protein]-L-lysine.</text>
        <dbReference type="EC" id="2.3.2.26"/>
    </reaction>
</comment>
<dbReference type="FunCoup" id="A0A068UZR4">
    <property type="interactions" value="3047"/>
</dbReference>
<evidence type="ECO:0000256" key="4">
    <source>
        <dbReference type="ARBA" id="ARBA00022679"/>
    </source>
</evidence>
<protein>
    <recommendedName>
        <fullName evidence="3">HECT-type E3 ubiquitin transferase</fullName>
        <ecNumber evidence="3">2.3.2.26</ecNumber>
    </recommendedName>
</protein>
<evidence type="ECO:0000259" key="9">
    <source>
        <dbReference type="PROSITE" id="PS50030"/>
    </source>
</evidence>
<keyword evidence="12" id="KW-1185">Reference proteome</keyword>
<dbReference type="EC" id="2.3.2.26" evidence="3"/>
<dbReference type="Gramene" id="CDP13709">
    <property type="protein sequence ID" value="CDP13709"/>
    <property type="gene ID" value="GSCOC_T00038745001"/>
</dbReference>
<feature type="domain" description="UBA" evidence="9">
    <location>
        <begin position="1301"/>
        <end position="1342"/>
    </location>
</feature>
<dbReference type="STRING" id="49390.A0A068UZR4"/>
<feature type="active site" description="Glycyl thioester intermediate" evidence="7">
    <location>
        <position position="3612"/>
    </location>
</feature>
<evidence type="ECO:0000313" key="12">
    <source>
        <dbReference type="Proteomes" id="UP000295252"/>
    </source>
</evidence>
<dbReference type="Gene3D" id="3.30.2410.10">
    <property type="entry name" value="Hect, E3 ligase catalytic domain"/>
    <property type="match status" value="1"/>
</dbReference>
<dbReference type="Pfam" id="PF22562">
    <property type="entry name" value="UBA_7"/>
    <property type="match status" value="1"/>
</dbReference>
<dbReference type="PROSITE" id="PS50030">
    <property type="entry name" value="UBA"/>
    <property type="match status" value="1"/>
</dbReference>
<dbReference type="CDD" id="cd14327">
    <property type="entry name" value="UBA_atUPL1_2_like"/>
    <property type="match status" value="1"/>
</dbReference>
<feature type="domain" description="HECT" evidence="10">
    <location>
        <begin position="3304"/>
        <end position="3645"/>
    </location>
</feature>
<dbReference type="SUPFAM" id="SSF56204">
    <property type="entry name" value="Hect, E3 ligase catalytic domain"/>
    <property type="match status" value="1"/>
</dbReference>
<dbReference type="FunFam" id="3.30.2160.10:FF:000001">
    <property type="entry name" value="E3 ubiquitin-protein ligase NEDD4-like"/>
    <property type="match status" value="1"/>
</dbReference>
<dbReference type="PhylomeDB" id="A0A068UZR4"/>
<comment type="similarity">
    <text evidence="6">Belongs to the UPL family. TOM1/PTR1 subfamily.</text>
</comment>
<dbReference type="OrthoDB" id="8068875at2759"/>
<evidence type="ECO:0000256" key="8">
    <source>
        <dbReference type="SAM" id="MobiDB-lite"/>
    </source>
</evidence>
<dbReference type="InterPro" id="IPR010309">
    <property type="entry name" value="E3_Ub_ligase_DUF908"/>
</dbReference>
<feature type="compositionally biased region" description="Polar residues" evidence="8">
    <location>
        <begin position="2069"/>
        <end position="2095"/>
    </location>
</feature>
<feature type="region of interest" description="Disordered" evidence="8">
    <location>
        <begin position="1001"/>
        <end position="1021"/>
    </location>
</feature>
<dbReference type="Proteomes" id="UP000295252">
    <property type="component" value="Chromosome VII"/>
</dbReference>
<feature type="region of interest" description="Disordered" evidence="8">
    <location>
        <begin position="2927"/>
        <end position="2947"/>
    </location>
</feature>
<dbReference type="Gene3D" id="6.10.250.1630">
    <property type="match status" value="1"/>
</dbReference>
<dbReference type="InterPro" id="IPR011989">
    <property type="entry name" value="ARM-like"/>
</dbReference>
<proteinExistence type="inferred from homology"/>
<dbReference type="Pfam" id="PF06012">
    <property type="entry name" value="DUF908"/>
    <property type="match status" value="2"/>
</dbReference>
<evidence type="ECO:0000313" key="11">
    <source>
        <dbReference type="EMBL" id="CDP13709.1"/>
    </source>
</evidence>
<evidence type="ECO:0000256" key="2">
    <source>
        <dbReference type="ARBA" id="ARBA00004906"/>
    </source>
</evidence>
<dbReference type="FunFam" id="3.90.1750.10:FF:000003">
    <property type="entry name" value="E3 ubiquitin-protein ligase UPL1"/>
    <property type="match status" value="1"/>
</dbReference>
<dbReference type="SUPFAM" id="SSF46934">
    <property type="entry name" value="UBA-like"/>
    <property type="match status" value="1"/>
</dbReference>
<dbReference type="SUPFAM" id="SSF48371">
    <property type="entry name" value="ARM repeat"/>
    <property type="match status" value="2"/>
</dbReference>
<feature type="region of interest" description="Disordered" evidence="8">
    <location>
        <begin position="917"/>
        <end position="938"/>
    </location>
</feature>
<dbReference type="InterPro" id="IPR000569">
    <property type="entry name" value="HECT_dom"/>
</dbReference>
<dbReference type="InterPro" id="IPR035983">
    <property type="entry name" value="Hect_E3_ubiquitin_ligase"/>
</dbReference>
<dbReference type="InterPro" id="IPR009060">
    <property type="entry name" value="UBA-like_sf"/>
</dbReference>
<dbReference type="InterPro" id="IPR010314">
    <property type="entry name" value="E3_Ub_ligase_DUF913"/>
</dbReference>
<feature type="compositionally biased region" description="Low complexity" evidence="8">
    <location>
        <begin position="2241"/>
        <end position="2254"/>
    </location>
</feature>
<evidence type="ECO:0000256" key="6">
    <source>
        <dbReference type="ARBA" id="ARBA00034494"/>
    </source>
</evidence>
<dbReference type="Gene3D" id="3.90.1750.10">
    <property type="entry name" value="Hect, E3 ligase catalytic domains"/>
    <property type="match status" value="1"/>
</dbReference>